<sequence>MAENYGTDTFKGSFDAFKIFPIGYLDNDVFKSKSNVAAGQKYIFPLYANLIFKAKNSSDSVALGIAIDESGDIRTDMQSASNKTTACTPLLTTGATLTTDNNQVQYRIGTLGATDTSNKAVTFRILLANPIFDKIDGAVIGANTNIVSDVNSEGKQTSTVIGGARVNLGNLLSANVNESAYISLSDFSGAGVKWTNIYKAYLSNYYEKNSIANQAAADFREGEVSIEIADCYKVLAK</sequence>
<proteinExistence type="predicted"/>
<gene>
    <name evidence="1" type="ORF">N5D11_10015</name>
</gene>
<reference evidence="1" key="1">
    <citation type="submission" date="2022-09" db="EMBL/GenBank/DDBJ databases">
        <title>Intensive care unit water sources are persistently colonized with multi-drug resistant bacteria and are the site of extensive horizontal gene transfer of antibiotic resistance genes.</title>
        <authorList>
            <person name="Diorio-Toth L."/>
        </authorList>
    </citation>
    <scope>NUCLEOTIDE SEQUENCE</scope>
    <source>
        <strain evidence="1">GD03851</strain>
    </source>
</reference>
<comment type="caution">
    <text evidence="1">The sequence shown here is derived from an EMBL/GenBank/DDBJ whole genome shotgun (WGS) entry which is preliminary data.</text>
</comment>
<name>A0AA42IF23_ACIJO</name>
<dbReference type="Proteomes" id="UP001161099">
    <property type="component" value="Unassembled WGS sequence"/>
</dbReference>
<protein>
    <submittedName>
        <fullName evidence="1">Uncharacterized protein</fullName>
    </submittedName>
</protein>
<dbReference type="EMBL" id="JAOCDR010000020">
    <property type="protein sequence ID" value="MDH0656449.1"/>
    <property type="molecule type" value="Genomic_DNA"/>
</dbReference>
<accession>A0AA42IF23</accession>
<organism evidence="1 2">
    <name type="scientific">Acinetobacter johnsonii</name>
    <dbReference type="NCBI Taxonomy" id="40214"/>
    <lineage>
        <taxon>Bacteria</taxon>
        <taxon>Pseudomonadati</taxon>
        <taxon>Pseudomonadota</taxon>
        <taxon>Gammaproteobacteria</taxon>
        <taxon>Moraxellales</taxon>
        <taxon>Moraxellaceae</taxon>
        <taxon>Acinetobacter</taxon>
    </lineage>
</organism>
<evidence type="ECO:0000313" key="2">
    <source>
        <dbReference type="Proteomes" id="UP001161099"/>
    </source>
</evidence>
<evidence type="ECO:0000313" key="1">
    <source>
        <dbReference type="EMBL" id="MDH0656449.1"/>
    </source>
</evidence>
<dbReference type="RefSeq" id="WP_224216746.1">
    <property type="nucleotide sequence ID" value="NZ_JAOCDR010000020.1"/>
</dbReference>
<dbReference type="AlphaFoldDB" id="A0AA42IF23"/>